<protein>
    <recommendedName>
        <fullName evidence="3">DNA polymerase sliding clamp</fullName>
    </recommendedName>
    <alternativeName>
        <fullName evidence="3">Proliferating cell nuclear antigen homolog</fullName>
        <shortName evidence="3">PCNA</shortName>
    </alternativeName>
</protein>
<evidence type="ECO:0000256" key="1">
    <source>
        <dbReference type="ARBA" id="ARBA00022705"/>
    </source>
</evidence>
<evidence type="ECO:0000256" key="3">
    <source>
        <dbReference type="HAMAP-Rule" id="MF_00317"/>
    </source>
</evidence>
<dbReference type="GO" id="GO:0030337">
    <property type="term" value="F:DNA polymerase processivity factor activity"/>
    <property type="evidence" value="ECO:0007669"/>
    <property type="project" value="UniProtKB-UniRule"/>
</dbReference>
<dbReference type="PANTHER" id="PTHR11352:SF0">
    <property type="entry name" value="PROLIFERATING CELL NUCLEAR ANTIGEN"/>
    <property type="match status" value="1"/>
</dbReference>
<keyword evidence="1 3" id="KW-0235">DNA replication</keyword>
<sequence>MLRVTAKQQLMREIVELLSVLTEEAKLLWSEKGLHVTVVDGSHVALLSATIADECFETYEVEKVEIGLELGKMRDLLTLAGPNDLVELDYDESVGAINVRVGEVHRILRGVDPATMNNPNIPNLEFNHKATVGSDRLSRSLRAAKFVGEIVDLSLEKTHMTVSITVEAGEGVNVRFESGELSELVCPSPTQSSYSLQFLDPLTRKLASGLTEDVSLEFQEKYPLRLTWNSNQGGASWTYFLAPRVTNDP</sequence>
<dbReference type="CDD" id="cd00577">
    <property type="entry name" value="PCNA"/>
    <property type="match status" value="1"/>
</dbReference>
<comment type="function">
    <text evidence="3">Sliding clamp subunit that acts as a moving platform for DNA processing. Responsible for tethering the catalytic subunit of DNA polymerase and other proteins to DNA during high-speed replication.</text>
</comment>
<feature type="domain" description="Proliferating cell nuclear antigen PCNA N-terminal" evidence="4">
    <location>
        <begin position="8"/>
        <end position="98"/>
    </location>
</feature>
<dbReference type="AlphaFoldDB" id="A0A1B1TEY6"/>
<dbReference type="GO" id="GO:0003677">
    <property type="term" value="F:DNA binding"/>
    <property type="evidence" value="ECO:0007669"/>
    <property type="project" value="UniProtKB-UniRule"/>
</dbReference>
<dbReference type="SUPFAM" id="SSF55979">
    <property type="entry name" value="DNA clamp"/>
    <property type="match status" value="2"/>
</dbReference>
<dbReference type="InterPro" id="IPR046938">
    <property type="entry name" value="DNA_clamp_sf"/>
</dbReference>
<organism evidence="5">
    <name type="scientific">uncultured Poseidoniia archaeon</name>
    <dbReference type="NCBI Taxonomy" id="1697135"/>
    <lineage>
        <taxon>Archaea</taxon>
        <taxon>Methanobacteriati</taxon>
        <taxon>Thermoplasmatota</taxon>
        <taxon>Candidatus Poseidoniia</taxon>
        <taxon>environmental samples</taxon>
    </lineage>
</organism>
<evidence type="ECO:0000256" key="2">
    <source>
        <dbReference type="ARBA" id="ARBA00023125"/>
    </source>
</evidence>
<comment type="similarity">
    <text evidence="3">Belongs to the PCNA family.</text>
</comment>
<reference evidence="5" key="1">
    <citation type="submission" date="2014-11" db="EMBL/GenBank/DDBJ databases">
        <authorList>
            <person name="Zhu J."/>
            <person name="Qi W."/>
            <person name="Song R."/>
        </authorList>
    </citation>
    <scope>NUCLEOTIDE SEQUENCE</scope>
</reference>
<comment type="subunit">
    <text evidence="3">Homotrimer. The subunits circularize to form a toroid; DNA passes through its center. Replication factor C (RFC) is required to load the toroid on the DNA.</text>
</comment>
<dbReference type="Pfam" id="PF00705">
    <property type="entry name" value="PCNA_N"/>
    <property type="match status" value="1"/>
</dbReference>
<dbReference type="Gene3D" id="3.70.10.10">
    <property type="match status" value="1"/>
</dbReference>
<accession>A0A1B1TEY6</accession>
<dbReference type="HAMAP" id="MF_00317">
    <property type="entry name" value="DNApol_clamp_arch"/>
    <property type="match status" value="1"/>
</dbReference>
<dbReference type="GO" id="GO:0006272">
    <property type="term" value="P:leading strand elongation"/>
    <property type="evidence" value="ECO:0007669"/>
    <property type="project" value="TreeGrafter"/>
</dbReference>
<evidence type="ECO:0000259" key="4">
    <source>
        <dbReference type="Pfam" id="PF00705"/>
    </source>
</evidence>
<name>A0A1B1TEY6_9ARCH</name>
<proteinExistence type="inferred from homology"/>
<gene>
    <name evidence="3" type="primary">pcn</name>
</gene>
<dbReference type="EMBL" id="KP211909">
    <property type="protein sequence ID" value="ANV80846.1"/>
    <property type="molecule type" value="Genomic_DNA"/>
</dbReference>
<dbReference type="PRINTS" id="PR00339">
    <property type="entry name" value="PCNACYCLIN"/>
</dbReference>
<dbReference type="GO" id="GO:0006275">
    <property type="term" value="P:regulation of DNA replication"/>
    <property type="evidence" value="ECO:0007669"/>
    <property type="project" value="UniProtKB-UniRule"/>
</dbReference>
<evidence type="ECO:0000313" key="5">
    <source>
        <dbReference type="EMBL" id="ANV80846.1"/>
    </source>
</evidence>
<keyword evidence="2 3" id="KW-0238">DNA-binding</keyword>
<dbReference type="PANTHER" id="PTHR11352">
    <property type="entry name" value="PROLIFERATING CELL NUCLEAR ANTIGEN"/>
    <property type="match status" value="1"/>
</dbReference>
<dbReference type="InterPro" id="IPR000730">
    <property type="entry name" value="Pr_cel_nuc_antig"/>
</dbReference>
<dbReference type="InterPro" id="IPR022648">
    <property type="entry name" value="Pr_cel_nuc_antig_N"/>
</dbReference>
<reference evidence="5" key="2">
    <citation type="journal article" date="2015" name="ISME J.">
        <title>A new class of marine Euryarchaeota group II from the Mediterranean deep chlorophyll maximum.</title>
        <authorList>
            <person name="Martin-Cuadrado A.B."/>
            <person name="Garcia-Heredia I."/>
            <person name="Molto A.G."/>
            <person name="Lopez-Ubeda R."/>
            <person name="Kimes N."/>
            <person name="Lopez-Garcia P."/>
            <person name="Moreira D."/>
            <person name="Rodriguez-Valera F."/>
        </authorList>
    </citation>
    <scope>NUCLEOTIDE SEQUENCE</scope>
</reference>